<feature type="domain" description="Glycosyl transferase family 1" evidence="1">
    <location>
        <begin position="193"/>
        <end position="356"/>
    </location>
</feature>
<dbReference type="Gene3D" id="3.40.50.2000">
    <property type="entry name" value="Glycogen Phosphorylase B"/>
    <property type="match status" value="2"/>
</dbReference>
<keyword evidence="4" id="KW-1185">Reference proteome</keyword>
<sequence length="383" mass="42715">MSPRKILITHSSSDLYGASKIILQVVELLIANGWQVVFVVSEHGSLVEKLKILRIDVRIINLGVFRKKYLTPLGLVNRFFALSIAVGRLIVLILSQRVTLVYSNTSVVWASGIAAKATRKKHIWHVHEIPFGNKRYIKLTGKMLRWFSSNVIAVSESVKDFWQASLKPNQIVRIYNGVTTVPNIVGTAKGLPVRDSDIIITNVSRIIPYKGHLYFLEVAAELLKLNPNLKFLIVGSSTPGYEAYVNTVTERIEELDLGSHVFMLGQREDVKNILEQSTLLYHSAIEPDPLPTVIFEAQIVGTAVAANNLGGPTEMIVPNKTGLLVDYQNPKNAASSINSLLKDEEKLSQFVKEAKLRLEREFSEAEFDRRMLSLINDTLAGGE</sequence>
<dbReference type="Proteomes" id="UP000199437">
    <property type="component" value="Unassembled WGS sequence"/>
</dbReference>
<gene>
    <name evidence="3" type="ORF">SAMN05216290_0976</name>
</gene>
<dbReference type="PANTHER" id="PTHR12526">
    <property type="entry name" value="GLYCOSYLTRANSFERASE"/>
    <property type="match status" value="1"/>
</dbReference>
<proteinExistence type="predicted"/>
<evidence type="ECO:0000313" key="3">
    <source>
        <dbReference type="EMBL" id="SEV96928.1"/>
    </source>
</evidence>
<evidence type="ECO:0000259" key="2">
    <source>
        <dbReference type="Pfam" id="PF13439"/>
    </source>
</evidence>
<dbReference type="CDD" id="cd03801">
    <property type="entry name" value="GT4_PimA-like"/>
    <property type="match status" value="1"/>
</dbReference>
<keyword evidence="3" id="KW-0808">Transferase</keyword>
<evidence type="ECO:0000259" key="1">
    <source>
        <dbReference type="Pfam" id="PF00534"/>
    </source>
</evidence>
<dbReference type="Pfam" id="PF13439">
    <property type="entry name" value="Glyco_transf_4"/>
    <property type="match status" value="1"/>
</dbReference>
<dbReference type="RefSeq" id="WP_090257380.1">
    <property type="nucleotide sequence ID" value="NZ_FOIR01000001.1"/>
</dbReference>
<accession>A0A1I0N8X8</accession>
<dbReference type="InterPro" id="IPR001296">
    <property type="entry name" value="Glyco_trans_1"/>
</dbReference>
<evidence type="ECO:0000313" key="4">
    <source>
        <dbReference type="Proteomes" id="UP000199437"/>
    </source>
</evidence>
<feature type="domain" description="Glycosyltransferase subfamily 4-like N-terminal" evidence="2">
    <location>
        <begin position="17"/>
        <end position="180"/>
    </location>
</feature>
<dbReference type="GO" id="GO:0016757">
    <property type="term" value="F:glycosyltransferase activity"/>
    <property type="evidence" value="ECO:0007669"/>
    <property type="project" value="InterPro"/>
</dbReference>
<reference evidence="4" key="1">
    <citation type="submission" date="2016-10" db="EMBL/GenBank/DDBJ databases">
        <authorList>
            <person name="Varghese N."/>
            <person name="Submissions S."/>
        </authorList>
    </citation>
    <scope>NUCLEOTIDE SEQUENCE [LARGE SCALE GENOMIC DNA]</scope>
    <source>
        <strain evidence="4">CGMCC 1.12402</strain>
    </source>
</reference>
<organism evidence="3 4">
    <name type="scientific">Roseivirga pacifica</name>
    <dbReference type="NCBI Taxonomy" id="1267423"/>
    <lineage>
        <taxon>Bacteria</taxon>
        <taxon>Pseudomonadati</taxon>
        <taxon>Bacteroidota</taxon>
        <taxon>Cytophagia</taxon>
        <taxon>Cytophagales</taxon>
        <taxon>Roseivirgaceae</taxon>
        <taxon>Roseivirga</taxon>
    </lineage>
</organism>
<dbReference type="GeneID" id="99985714"/>
<dbReference type="PANTHER" id="PTHR12526:SF627">
    <property type="entry name" value="D-RHAMNOSYLTRANSFERASE WBPZ"/>
    <property type="match status" value="1"/>
</dbReference>
<name>A0A1I0N8X8_9BACT</name>
<dbReference type="SUPFAM" id="SSF53756">
    <property type="entry name" value="UDP-Glycosyltransferase/glycogen phosphorylase"/>
    <property type="match status" value="1"/>
</dbReference>
<dbReference type="STRING" id="1267423.SAMN05216290_0976"/>
<dbReference type="InterPro" id="IPR028098">
    <property type="entry name" value="Glyco_trans_4-like_N"/>
</dbReference>
<protein>
    <submittedName>
        <fullName evidence="3">Glycosyltransferase involved in cell wall bisynthesis</fullName>
    </submittedName>
</protein>
<dbReference type="OrthoDB" id="9806653at2"/>
<dbReference type="EMBL" id="FOIR01000001">
    <property type="protein sequence ID" value="SEV96928.1"/>
    <property type="molecule type" value="Genomic_DNA"/>
</dbReference>
<dbReference type="Pfam" id="PF00534">
    <property type="entry name" value="Glycos_transf_1"/>
    <property type="match status" value="1"/>
</dbReference>
<dbReference type="AlphaFoldDB" id="A0A1I0N8X8"/>